<evidence type="ECO:0000256" key="6">
    <source>
        <dbReference type="ARBA" id="ARBA00022679"/>
    </source>
</evidence>
<dbReference type="Pfam" id="PF00512">
    <property type="entry name" value="HisKA"/>
    <property type="match status" value="1"/>
</dbReference>
<keyword evidence="13 16" id="KW-0408">Iron</keyword>
<keyword evidence="11" id="KW-0067">ATP-binding</keyword>
<feature type="transmembrane region" description="Helical" evidence="18">
    <location>
        <begin position="81"/>
        <end position="103"/>
    </location>
</feature>
<dbReference type="InterPro" id="IPR009056">
    <property type="entry name" value="Cyt_c-like_dom"/>
</dbReference>
<feature type="domain" description="Cytochrome c" evidence="21">
    <location>
        <begin position="214"/>
        <end position="363"/>
    </location>
</feature>
<dbReference type="FunFam" id="3.30.565.10:FF:000023">
    <property type="entry name" value="PAS domain-containing sensor histidine kinase"/>
    <property type="match status" value="1"/>
</dbReference>
<evidence type="ECO:0000313" key="23">
    <source>
        <dbReference type="Proteomes" id="UP000006001"/>
    </source>
</evidence>
<evidence type="ECO:0000256" key="1">
    <source>
        <dbReference type="ARBA" id="ARBA00000085"/>
    </source>
</evidence>
<dbReference type="Pfam" id="PF02518">
    <property type="entry name" value="HATPase_c"/>
    <property type="match status" value="1"/>
</dbReference>
<dbReference type="EC" id="2.7.13.3" evidence="3"/>
<evidence type="ECO:0000256" key="13">
    <source>
        <dbReference type="ARBA" id="ARBA00023004"/>
    </source>
</evidence>
<dbReference type="PANTHER" id="PTHR43047">
    <property type="entry name" value="TWO-COMPONENT HISTIDINE PROTEIN KINASE"/>
    <property type="match status" value="1"/>
</dbReference>
<sequence>MMRCVFIHERHPRERGLFPTRNLDPLLLTNLLTGDYFFAAIVAKCNRDAILLAALQANERMTMDSTDDKTRQLKKRFRHSIRLRMAIVIGTIIAVVMIADAFLSTAIQQRQAENEALEKAQVLAEEMRATWDFVDNNQDQINRNDDGTFRSKALVCVVAAKSVSTLFTENTDYVIHFVQESPRLKRSTPDEFEQTAFDAFAEDPDRKAYYGVVTDKISGERMFRYAEPLYVTQTCLECHGEPAGELDQFGFEKEGMQLGDVGGIMSIIEPMQIYSQGIFLSSIQQVIILLIMVTFVSLGMYIAITKFVLRPIDDLDQAAERISQGNFEYRLPRIKKSRQKVSEESDIPADEIEDFTRSFDNMARQLQRLYCNLSEEVENQTCELQKLNEKLAHQSDELKHAYDKLSEESAYKNEFFAIVSHELRTPLTSVMAYARRLKNSEGICERDLDSVIQIETSANVLLNLVNNILTLSKAEAGKNTLELGPIDFVELLKFVEKTLRPLAANKNIELVSHADANVPIAMADWEKMRRVIDNLADNAIKYTHEGGSVDVHAWLDENENEIVIDVVDNGIGIDPKDQDSIFEAYEQARRMPVSHHIRGTGLGLAVVKELVRLHEGSVSVQSTPKQGSTFTVRIPTIAAVSRDIDDEEEF</sequence>
<dbReference type="CDD" id="cd06225">
    <property type="entry name" value="HAMP"/>
    <property type="match status" value="1"/>
</dbReference>
<feature type="domain" description="HAMP" evidence="20">
    <location>
        <begin position="306"/>
        <end position="371"/>
    </location>
</feature>
<keyword evidence="9" id="KW-0547">Nucleotide-binding</keyword>
<accession>D0WFD7</accession>
<keyword evidence="5" id="KW-0597">Phosphoprotein</keyword>
<dbReference type="PANTHER" id="PTHR43047:SF72">
    <property type="entry name" value="OSMOSENSING HISTIDINE PROTEIN KINASE SLN1"/>
    <property type="match status" value="1"/>
</dbReference>
<dbReference type="InterPro" id="IPR021796">
    <property type="entry name" value="Tll0287-like_dom"/>
</dbReference>
<evidence type="ECO:0000259" key="21">
    <source>
        <dbReference type="PROSITE" id="PS51007"/>
    </source>
</evidence>
<dbReference type="Pfam" id="PF00672">
    <property type="entry name" value="HAMP"/>
    <property type="match status" value="1"/>
</dbReference>
<dbReference type="STRING" id="649764.HMPREF0762_00455"/>
<protein>
    <recommendedName>
        <fullName evidence="3">histidine kinase</fullName>
        <ecNumber evidence="3">2.7.13.3</ecNumber>
    </recommendedName>
</protein>
<dbReference type="PRINTS" id="PR00344">
    <property type="entry name" value="BCTRLSENSOR"/>
</dbReference>
<evidence type="ECO:0000256" key="8">
    <source>
        <dbReference type="ARBA" id="ARBA00022723"/>
    </source>
</evidence>
<gene>
    <name evidence="22" type="ORF">HMPREF0762_00455</name>
</gene>
<dbReference type="SMART" id="SM00388">
    <property type="entry name" value="HisKA"/>
    <property type="match status" value="1"/>
</dbReference>
<dbReference type="Proteomes" id="UP000006001">
    <property type="component" value="Unassembled WGS sequence"/>
</dbReference>
<dbReference type="GO" id="GO:0009055">
    <property type="term" value="F:electron transfer activity"/>
    <property type="evidence" value="ECO:0007669"/>
    <property type="project" value="InterPro"/>
</dbReference>
<dbReference type="GO" id="GO:0005524">
    <property type="term" value="F:ATP binding"/>
    <property type="evidence" value="ECO:0007669"/>
    <property type="project" value="UniProtKB-KW"/>
</dbReference>
<dbReference type="SUPFAM" id="SSF55874">
    <property type="entry name" value="ATPase domain of HSP90 chaperone/DNA topoisomerase II/histidine kinase"/>
    <property type="match status" value="1"/>
</dbReference>
<dbReference type="InterPro" id="IPR036890">
    <property type="entry name" value="HATPase_C_sf"/>
</dbReference>
<dbReference type="GO" id="GO:0009927">
    <property type="term" value="F:histidine phosphotransfer kinase activity"/>
    <property type="evidence" value="ECO:0007669"/>
    <property type="project" value="TreeGrafter"/>
</dbReference>
<dbReference type="InterPro" id="IPR003661">
    <property type="entry name" value="HisK_dim/P_dom"/>
</dbReference>
<keyword evidence="15 18" id="KW-0472">Membrane</keyword>
<dbReference type="SMART" id="SM00387">
    <property type="entry name" value="HATPase_c"/>
    <property type="match status" value="1"/>
</dbReference>
<keyword evidence="8 16" id="KW-0479">Metal-binding</keyword>
<evidence type="ECO:0000259" key="20">
    <source>
        <dbReference type="PROSITE" id="PS50885"/>
    </source>
</evidence>
<keyword evidence="12 18" id="KW-1133">Transmembrane helix</keyword>
<feature type="coiled-coil region" evidence="17">
    <location>
        <begin position="377"/>
        <end position="408"/>
    </location>
</feature>
<dbReference type="GO" id="GO:0005886">
    <property type="term" value="C:plasma membrane"/>
    <property type="evidence" value="ECO:0007669"/>
    <property type="project" value="UniProtKB-SubCell"/>
</dbReference>
<evidence type="ECO:0000256" key="18">
    <source>
        <dbReference type="SAM" id="Phobius"/>
    </source>
</evidence>
<dbReference type="PROSITE" id="PS50885">
    <property type="entry name" value="HAMP"/>
    <property type="match status" value="1"/>
</dbReference>
<dbReference type="Gene3D" id="6.10.340.10">
    <property type="match status" value="1"/>
</dbReference>
<dbReference type="PROSITE" id="PS50109">
    <property type="entry name" value="HIS_KIN"/>
    <property type="match status" value="1"/>
</dbReference>
<keyword evidence="10" id="KW-0418">Kinase</keyword>
<dbReference type="Pfam" id="PF11845">
    <property type="entry name" value="Tll0287-like"/>
    <property type="match status" value="1"/>
</dbReference>
<evidence type="ECO:0000256" key="16">
    <source>
        <dbReference type="PROSITE-ProRule" id="PRU00433"/>
    </source>
</evidence>
<dbReference type="InterPro" id="IPR003660">
    <property type="entry name" value="HAMP_dom"/>
</dbReference>
<evidence type="ECO:0000256" key="2">
    <source>
        <dbReference type="ARBA" id="ARBA00004236"/>
    </source>
</evidence>
<evidence type="ECO:0000313" key="22">
    <source>
        <dbReference type="EMBL" id="EEZ61821.1"/>
    </source>
</evidence>
<evidence type="ECO:0000256" key="4">
    <source>
        <dbReference type="ARBA" id="ARBA00022475"/>
    </source>
</evidence>
<evidence type="ECO:0000256" key="10">
    <source>
        <dbReference type="ARBA" id="ARBA00022777"/>
    </source>
</evidence>
<evidence type="ECO:0000256" key="5">
    <source>
        <dbReference type="ARBA" id="ARBA00022553"/>
    </source>
</evidence>
<dbReference type="SMART" id="SM00304">
    <property type="entry name" value="HAMP"/>
    <property type="match status" value="1"/>
</dbReference>
<dbReference type="Gene3D" id="3.30.565.10">
    <property type="entry name" value="Histidine kinase-like ATPase, C-terminal domain"/>
    <property type="match status" value="1"/>
</dbReference>
<evidence type="ECO:0000256" key="3">
    <source>
        <dbReference type="ARBA" id="ARBA00012438"/>
    </source>
</evidence>
<dbReference type="InterPro" id="IPR005467">
    <property type="entry name" value="His_kinase_dom"/>
</dbReference>
<dbReference type="PROSITE" id="PS51007">
    <property type="entry name" value="CYTC"/>
    <property type="match status" value="1"/>
</dbReference>
<dbReference type="eggNOG" id="COG5002">
    <property type="taxonomic scope" value="Bacteria"/>
</dbReference>
<evidence type="ECO:0000256" key="17">
    <source>
        <dbReference type="SAM" id="Coils"/>
    </source>
</evidence>
<keyword evidence="6" id="KW-0808">Transferase</keyword>
<dbReference type="CDD" id="cd00082">
    <property type="entry name" value="HisKA"/>
    <property type="match status" value="1"/>
</dbReference>
<dbReference type="SUPFAM" id="SSF47384">
    <property type="entry name" value="Homodimeric domain of signal transducing histidine kinase"/>
    <property type="match status" value="1"/>
</dbReference>
<dbReference type="InterPro" id="IPR003594">
    <property type="entry name" value="HATPase_dom"/>
</dbReference>
<keyword evidence="7 18" id="KW-0812">Transmembrane</keyword>
<evidence type="ECO:0000259" key="19">
    <source>
        <dbReference type="PROSITE" id="PS50109"/>
    </source>
</evidence>
<evidence type="ECO:0000256" key="12">
    <source>
        <dbReference type="ARBA" id="ARBA00022989"/>
    </source>
</evidence>
<dbReference type="AlphaFoldDB" id="D0WFD7"/>
<dbReference type="InterPro" id="IPR036097">
    <property type="entry name" value="HisK_dim/P_sf"/>
</dbReference>
<comment type="caution">
    <text evidence="22">The sequence shown here is derived from an EMBL/GenBank/DDBJ whole genome shotgun (WGS) entry which is preliminary data.</text>
</comment>
<evidence type="ECO:0000256" key="7">
    <source>
        <dbReference type="ARBA" id="ARBA00022692"/>
    </source>
</evidence>
<reference evidence="22" key="1">
    <citation type="submission" date="2009-10" db="EMBL/GenBank/DDBJ databases">
        <authorList>
            <person name="Weinstock G."/>
            <person name="Sodergren E."/>
            <person name="Clifton S."/>
            <person name="Fulton L."/>
            <person name="Fulton B."/>
            <person name="Courtney L."/>
            <person name="Fronick C."/>
            <person name="Harrison M."/>
            <person name="Strong C."/>
            <person name="Farmer C."/>
            <person name="Delahaunty K."/>
            <person name="Markovic C."/>
            <person name="Hall O."/>
            <person name="Minx P."/>
            <person name="Tomlinson C."/>
            <person name="Mitreva M."/>
            <person name="Nelson J."/>
            <person name="Hou S."/>
            <person name="Wollam A."/>
            <person name="Pepin K.H."/>
            <person name="Johnson M."/>
            <person name="Bhonagiri V."/>
            <person name="Nash W.E."/>
            <person name="Warren W."/>
            <person name="Chinwalla A."/>
            <person name="Mardis E.R."/>
            <person name="Wilson R.K."/>
        </authorList>
    </citation>
    <scope>NUCLEOTIDE SEQUENCE [LARGE SCALE GENOMIC DNA]</scope>
    <source>
        <strain evidence="22">ATCC 700122</strain>
    </source>
</reference>
<organism evidence="22 23">
    <name type="scientific">Slackia exigua (strain ATCC 700122 / DSM 15923 / CIP 105133 / JCM 11022 / KCTC 5966 / S-7)</name>
    <dbReference type="NCBI Taxonomy" id="649764"/>
    <lineage>
        <taxon>Bacteria</taxon>
        <taxon>Bacillati</taxon>
        <taxon>Actinomycetota</taxon>
        <taxon>Coriobacteriia</taxon>
        <taxon>Eggerthellales</taxon>
        <taxon>Eggerthellaceae</taxon>
        <taxon>Slackia</taxon>
    </lineage>
</organism>
<dbReference type="EMBL" id="ACUX02000005">
    <property type="protein sequence ID" value="EEZ61821.1"/>
    <property type="molecule type" value="Genomic_DNA"/>
</dbReference>
<evidence type="ECO:0000256" key="14">
    <source>
        <dbReference type="ARBA" id="ARBA00023012"/>
    </source>
</evidence>
<keyword evidence="16" id="KW-0349">Heme</keyword>
<proteinExistence type="predicted"/>
<name>D0WFD7_SLAES</name>
<dbReference type="SUPFAM" id="SSF158472">
    <property type="entry name" value="HAMP domain-like"/>
    <property type="match status" value="1"/>
</dbReference>
<feature type="transmembrane region" description="Helical" evidence="18">
    <location>
        <begin position="286"/>
        <end position="304"/>
    </location>
</feature>
<dbReference type="GO" id="GO:0000155">
    <property type="term" value="F:phosphorelay sensor kinase activity"/>
    <property type="evidence" value="ECO:0007669"/>
    <property type="project" value="InterPro"/>
</dbReference>
<comment type="subcellular location">
    <subcellularLocation>
        <location evidence="2">Cell membrane</location>
    </subcellularLocation>
</comment>
<keyword evidence="17" id="KW-0175">Coiled coil</keyword>
<feature type="domain" description="Histidine kinase" evidence="19">
    <location>
        <begin position="418"/>
        <end position="638"/>
    </location>
</feature>
<dbReference type="GO" id="GO:0020037">
    <property type="term" value="F:heme binding"/>
    <property type="evidence" value="ECO:0007669"/>
    <property type="project" value="InterPro"/>
</dbReference>
<evidence type="ECO:0000256" key="11">
    <source>
        <dbReference type="ARBA" id="ARBA00022840"/>
    </source>
</evidence>
<keyword evidence="14" id="KW-0902">Two-component regulatory system</keyword>
<dbReference type="HOGENOM" id="CLU_000445_114_64_11"/>
<dbReference type="GO" id="GO:0046872">
    <property type="term" value="F:metal ion binding"/>
    <property type="evidence" value="ECO:0007669"/>
    <property type="project" value="UniProtKB-KW"/>
</dbReference>
<keyword evidence="4" id="KW-1003">Cell membrane</keyword>
<evidence type="ECO:0000256" key="15">
    <source>
        <dbReference type="ARBA" id="ARBA00023136"/>
    </source>
</evidence>
<comment type="catalytic activity">
    <reaction evidence="1">
        <text>ATP + protein L-histidine = ADP + protein N-phospho-L-histidine.</text>
        <dbReference type="EC" id="2.7.13.3"/>
    </reaction>
</comment>
<evidence type="ECO:0000256" key="9">
    <source>
        <dbReference type="ARBA" id="ARBA00022741"/>
    </source>
</evidence>
<keyword evidence="23" id="KW-1185">Reference proteome</keyword>
<dbReference type="Gene3D" id="1.10.287.130">
    <property type="match status" value="1"/>
</dbReference>
<dbReference type="InterPro" id="IPR004358">
    <property type="entry name" value="Sig_transdc_His_kin-like_C"/>
</dbReference>